<dbReference type="EMBL" id="JACHFN010000013">
    <property type="protein sequence ID" value="MBB5235515.1"/>
    <property type="molecule type" value="Genomic_DNA"/>
</dbReference>
<accession>A0A7W8GH39</accession>
<keyword evidence="1" id="KW-0255">Endonuclease</keyword>
<gene>
    <name evidence="1" type="ORF">HNQ09_002972</name>
</gene>
<sequence>MNILAPDLRWYALFRETRTYSPGAVLLNFDRDIRDELTERGFSYADYRRTASEKEAWMYFQAHQDRVSVYPEADRYRKARERRYRCWYCGKTLDMRSFGQPDSAELEHQTPRCRQTPEVTADSNKVTSCRECNNPAKGGKGNRTLEEYRQALLEARMPHGQHLFFYGEWLKFVALSRAGRLPHGLRSLACQSFLRSGRGLAFPVSLLLADLEDVTP</sequence>
<comment type="caution">
    <text evidence="1">The sequence shown here is derived from an EMBL/GenBank/DDBJ whole genome shotgun (WGS) entry which is preliminary data.</text>
</comment>
<protein>
    <submittedName>
        <fullName evidence="1">5-methylcytosine-specific restriction endonuclease McrA</fullName>
    </submittedName>
</protein>
<name>A0A7W8GH39_9DEIO</name>
<dbReference type="RefSeq" id="WP_184030795.1">
    <property type="nucleotide sequence ID" value="NZ_JACHFN010000013.1"/>
</dbReference>
<evidence type="ECO:0000313" key="1">
    <source>
        <dbReference type="EMBL" id="MBB5235515.1"/>
    </source>
</evidence>
<reference evidence="1 2" key="1">
    <citation type="submission" date="2020-08" db="EMBL/GenBank/DDBJ databases">
        <title>Genomic Encyclopedia of Type Strains, Phase IV (KMG-IV): sequencing the most valuable type-strain genomes for metagenomic binning, comparative biology and taxonomic classification.</title>
        <authorList>
            <person name="Goeker M."/>
        </authorList>
    </citation>
    <scope>NUCLEOTIDE SEQUENCE [LARGE SCALE GENOMIC DNA]</scope>
    <source>
        <strain evidence="1 2">DSM 101791</strain>
    </source>
</reference>
<dbReference type="AlphaFoldDB" id="A0A7W8GH39"/>
<keyword evidence="1" id="KW-0378">Hydrolase</keyword>
<organism evidence="1 2">
    <name type="scientific">Deinococcus budaensis</name>
    <dbReference type="NCBI Taxonomy" id="1665626"/>
    <lineage>
        <taxon>Bacteria</taxon>
        <taxon>Thermotogati</taxon>
        <taxon>Deinococcota</taxon>
        <taxon>Deinococci</taxon>
        <taxon>Deinococcales</taxon>
        <taxon>Deinococcaceae</taxon>
        <taxon>Deinococcus</taxon>
    </lineage>
</organism>
<dbReference type="CDD" id="cd00085">
    <property type="entry name" value="HNHc"/>
    <property type="match status" value="1"/>
</dbReference>
<proteinExistence type="predicted"/>
<dbReference type="GO" id="GO:0004519">
    <property type="term" value="F:endonuclease activity"/>
    <property type="evidence" value="ECO:0007669"/>
    <property type="project" value="UniProtKB-KW"/>
</dbReference>
<dbReference type="InterPro" id="IPR003615">
    <property type="entry name" value="HNH_nuc"/>
</dbReference>
<evidence type="ECO:0000313" key="2">
    <source>
        <dbReference type="Proteomes" id="UP000525389"/>
    </source>
</evidence>
<dbReference type="Proteomes" id="UP000525389">
    <property type="component" value="Unassembled WGS sequence"/>
</dbReference>
<dbReference type="Gene3D" id="1.10.30.50">
    <property type="match status" value="1"/>
</dbReference>
<keyword evidence="2" id="KW-1185">Reference proteome</keyword>
<keyword evidence="1" id="KW-0540">Nuclease</keyword>